<dbReference type="Proteomes" id="UP001274896">
    <property type="component" value="Unassembled WGS sequence"/>
</dbReference>
<feature type="region of interest" description="Disordered" evidence="1">
    <location>
        <begin position="55"/>
        <end position="103"/>
    </location>
</feature>
<feature type="region of interest" description="Disordered" evidence="1">
    <location>
        <begin position="1"/>
        <end position="27"/>
    </location>
</feature>
<accession>A0AAE0RLC2</accession>
<reference evidence="2" key="1">
    <citation type="submission" date="2023-06" db="EMBL/GenBank/DDBJ databases">
        <title>Male Hemibagrus guttatus genome.</title>
        <authorList>
            <person name="Bian C."/>
        </authorList>
    </citation>
    <scope>NUCLEOTIDE SEQUENCE</scope>
    <source>
        <strain evidence="2">Male_cb2023</strain>
        <tissue evidence="2">Muscle</tissue>
    </source>
</reference>
<gene>
    <name evidence="2" type="ORF">QTP70_027742</name>
</gene>
<comment type="caution">
    <text evidence="2">The sequence shown here is derived from an EMBL/GenBank/DDBJ whole genome shotgun (WGS) entry which is preliminary data.</text>
</comment>
<evidence type="ECO:0000313" key="2">
    <source>
        <dbReference type="EMBL" id="KAK3557456.1"/>
    </source>
</evidence>
<evidence type="ECO:0000256" key="1">
    <source>
        <dbReference type="SAM" id="MobiDB-lite"/>
    </source>
</evidence>
<sequence length="103" mass="10818">MGACASGVIGHQGRIHPGRSAKPSQGTHTLSFTHAVTHYGQFRDANQPTMHVFEPGEETGVPGRNPRGTGRTCKLHTHGGSGNQTPNTGGVRPPCPPVTIFLN</sequence>
<organism evidence="2 3">
    <name type="scientific">Hemibagrus guttatus</name>
    <dbReference type="NCBI Taxonomy" id="175788"/>
    <lineage>
        <taxon>Eukaryota</taxon>
        <taxon>Metazoa</taxon>
        <taxon>Chordata</taxon>
        <taxon>Craniata</taxon>
        <taxon>Vertebrata</taxon>
        <taxon>Euteleostomi</taxon>
        <taxon>Actinopterygii</taxon>
        <taxon>Neopterygii</taxon>
        <taxon>Teleostei</taxon>
        <taxon>Ostariophysi</taxon>
        <taxon>Siluriformes</taxon>
        <taxon>Bagridae</taxon>
        <taxon>Hemibagrus</taxon>
    </lineage>
</organism>
<keyword evidence="3" id="KW-1185">Reference proteome</keyword>
<protein>
    <submittedName>
        <fullName evidence="2">Uncharacterized protein</fullName>
    </submittedName>
</protein>
<dbReference type="EMBL" id="JAUCMX010000001">
    <property type="protein sequence ID" value="KAK3557456.1"/>
    <property type="molecule type" value="Genomic_DNA"/>
</dbReference>
<feature type="non-terminal residue" evidence="2">
    <location>
        <position position="1"/>
    </location>
</feature>
<proteinExistence type="predicted"/>
<evidence type="ECO:0000313" key="3">
    <source>
        <dbReference type="Proteomes" id="UP001274896"/>
    </source>
</evidence>
<dbReference type="AlphaFoldDB" id="A0AAE0RLC2"/>
<name>A0AAE0RLC2_9TELE</name>